<dbReference type="PANTHER" id="PTHR46268">
    <property type="entry name" value="STRESS RESPONSE PROTEIN NHAX"/>
    <property type="match status" value="1"/>
</dbReference>
<keyword evidence="4" id="KW-1185">Reference proteome</keyword>
<feature type="domain" description="UspA" evidence="2">
    <location>
        <begin position="2"/>
        <end position="145"/>
    </location>
</feature>
<dbReference type="PANTHER" id="PTHR46268:SF6">
    <property type="entry name" value="UNIVERSAL STRESS PROTEIN UP12"/>
    <property type="match status" value="1"/>
</dbReference>
<proteinExistence type="inferred from homology"/>
<sequence length="150" mass="15818">MSILAAVDGTTEADPVVETAFDLASAYDTELHVLHCVTQSEFEERKATVERVGSIDGYSKSQRADAAANVANEVVVNTFDDADFNCISTLGRVGDPVSEITAVADEVAAQYLVIGGRERSPAGKAVFGSTTQAVLFEADCPVVTVIDDTE</sequence>
<organism evidence="3 4">
    <name type="scientific">Haloarcula rubripromontorii</name>
    <dbReference type="NCBI Taxonomy" id="1705562"/>
    <lineage>
        <taxon>Archaea</taxon>
        <taxon>Methanobacteriati</taxon>
        <taxon>Methanobacteriota</taxon>
        <taxon>Stenosarchaea group</taxon>
        <taxon>Halobacteria</taxon>
        <taxon>Halobacteriales</taxon>
        <taxon>Haloarculaceae</taxon>
        <taxon>Haloarcula</taxon>
    </lineage>
</organism>
<dbReference type="CDD" id="cd00293">
    <property type="entry name" value="USP-like"/>
    <property type="match status" value="1"/>
</dbReference>
<comment type="caution">
    <text evidence="3">The sequence shown here is derived from an EMBL/GenBank/DDBJ whole genome shotgun (WGS) entry which is preliminary data.</text>
</comment>
<dbReference type="RefSeq" id="WP_053968667.1">
    <property type="nucleotide sequence ID" value="NZ_LIUF01000004.1"/>
</dbReference>
<reference evidence="3 4" key="1">
    <citation type="submission" date="2015-08" db="EMBL/GenBank/DDBJ databases">
        <title>Genomes of Isolates from Cabo Rojo, PR.</title>
        <authorList>
            <person name="Sanchez-Nieves R.L."/>
            <person name="Montalvo-Rodriguez R."/>
        </authorList>
    </citation>
    <scope>NUCLEOTIDE SEQUENCE [LARGE SCALE GENOMIC DNA]</scope>
    <source>
        <strain evidence="3 4">SL3</strain>
    </source>
</reference>
<evidence type="ECO:0000259" key="2">
    <source>
        <dbReference type="Pfam" id="PF00582"/>
    </source>
</evidence>
<dbReference type="OrthoDB" id="307404at2157"/>
<accession>A0A0M9AJ23</accession>
<comment type="similarity">
    <text evidence="1">Belongs to the universal stress protein A family.</text>
</comment>
<evidence type="ECO:0000313" key="4">
    <source>
        <dbReference type="Proteomes" id="UP000037729"/>
    </source>
</evidence>
<dbReference type="InterPro" id="IPR006016">
    <property type="entry name" value="UspA"/>
</dbReference>
<dbReference type="STRING" id="1705562.AMS69_13985"/>
<dbReference type="Pfam" id="PF00582">
    <property type="entry name" value="Usp"/>
    <property type="match status" value="1"/>
</dbReference>
<dbReference type="PATRIC" id="fig|1705562.3.peg.3399"/>
<gene>
    <name evidence="3" type="ORF">AMS69_13985</name>
</gene>
<protein>
    <submittedName>
        <fullName evidence="3">Universal stress protein UspA</fullName>
    </submittedName>
</protein>
<dbReference type="AlphaFoldDB" id="A0A0M9AJ23"/>
<dbReference type="Gene3D" id="3.40.50.620">
    <property type="entry name" value="HUPs"/>
    <property type="match status" value="1"/>
</dbReference>
<evidence type="ECO:0000256" key="1">
    <source>
        <dbReference type="ARBA" id="ARBA00008791"/>
    </source>
</evidence>
<dbReference type="Proteomes" id="UP000037729">
    <property type="component" value="Unassembled WGS sequence"/>
</dbReference>
<dbReference type="InterPro" id="IPR014729">
    <property type="entry name" value="Rossmann-like_a/b/a_fold"/>
</dbReference>
<evidence type="ECO:0000313" key="3">
    <source>
        <dbReference type="EMBL" id="KOX92458.1"/>
    </source>
</evidence>
<dbReference type="SUPFAM" id="SSF52402">
    <property type="entry name" value="Adenine nucleotide alpha hydrolases-like"/>
    <property type="match status" value="1"/>
</dbReference>
<dbReference type="EMBL" id="LIUF01000004">
    <property type="protein sequence ID" value="KOX92458.1"/>
    <property type="molecule type" value="Genomic_DNA"/>
</dbReference>
<name>A0A0M9AJ23_9EURY</name>